<name>A0A6H0SC18_9MYCO</name>
<evidence type="ECO:0000313" key="2">
    <source>
        <dbReference type="EMBL" id="QIV84686.1"/>
    </source>
</evidence>
<keyword evidence="2" id="KW-0808">Transferase</keyword>
<dbReference type="Pfam" id="PF00535">
    <property type="entry name" value="Glycos_transf_2"/>
    <property type="match status" value="1"/>
</dbReference>
<dbReference type="CDD" id="cd00761">
    <property type="entry name" value="Glyco_tranf_GTA_type"/>
    <property type="match status" value="1"/>
</dbReference>
<sequence>MSDKSIDVVIPVQNMAGMLPEVLTPLISQRAAGDRIVIVDDASTDDTGKVATGLGAEVITLGESKGPYYARQIAASRSKADVLLFMDGRCRPLPGLLEAHRALQREPNTVLSCTGVWTRSGPSLAARVAELKQPISLHGAVGVPGRPDYFPTANLGIDRQAFAAVGGFRAMRSGGDADICWRIQEQSLGVMGVDRRILMEWEPRSSMRSLASQFKRYGGSTVYLRWVYGDYSPAPFGLNESMIARIKSELNRRRGVRRATPVEWIARLGIDTAFQLGYIQAKLRTSQFEPPQAYGLLDVGNTSKSV</sequence>
<dbReference type="GO" id="GO:0016740">
    <property type="term" value="F:transferase activity"/>
    <property type="evidence" value="ECO:0007669"/>
    <property type="project" value="UniProtKB-KW"/>
</dbReference>
<dbReference type="InterPro" id="IPR001173">
    <property type="entry name" value="Glyco_trans_2-like"/>
</dbReference>
<dbReference type="EMBL" id="CP038799">
    <property type="protein sequence ID" value="QIV84686.1"/>
    <property type="molecule type" value="Genomic_DNA"/>
</dbReference>
<dbReference type="RefSeq" id="WP_168145004.1">
    <property type="nucleotide sequence ID" value="NZ_CP038799.1"/>
</dbReference>
<proteinExistence type="predicted"/>
<evidence type="ECO:0000313" key="3">
    <source>
        <dbReference type="Proteomes" id="UP000501849"/>
    </source>
</evidence>
<reference evidence="2 3" key="1">
    <citation type="submission" date="2019-04" db="EMBL/GenBank/DDBJ databases">
        <title>Draft, Whole-Genome Sequence of the Anthracene-degrading Mycobacterium frederiksbergense LB501T, Isolated from a Polycyclic Aromatic Hydrocarbon (PAH)-Contaminated Soil.</title>
        <authorList>
            <person name="Augelletti F."/>
        </authorList>
    </citation>
    <scope>NUCLEOTIDE SEQUENCE [LARGE SCALE GENOMIC DNA]</scope>
    <source>
        <strain evidence="2 3">LB 501T</strain>
    </source>
</reference>
<dbReference type="SUPFAM" id="SSF53448">
    <property type="entry name" value="Nucleotide-diphospho-sugar transferases"/>
    <property type="match status" value="1"/>
</dbReference>
<protein>
    <submittedName>
        <fullName evidence="2">Glycosyltransferase</fullName>
    </submittedName>
</protein>
<evidence type="ECO:0000259" key="1">
    <source>
        <dbReference type="Pfam" id="PF00535"/>
    </source>
</evidence>
<feature type="domain" description="Glycosyltransferase 2-like" evidence="1">
    <location>
        <begin position="8"/>
        <end position="172"/>
    </location>
</feature>
<dbReference type="Gene3D" id="3.90.550.10">
    <property type="entry name" value="Spore Coat Polysaccharide Biosynthesis Protein SpsA, Chain A"/>
    <property type="match status" value="1"/>
</dbReference>
<dbReference type="AlphaFoldDB" id="A0A6H0SC18"/>
<dbReference type="KEGG" id="mfre:EXE63_30245"/>
<keyword evidence="3" id="KW-1185">Reference proteome</keyword>
<dbReference type="InterPro" id="IPR029044">
    <property type="entry name" value="Nucleotide-diphossugar_trans"/>
</dbReference>
<gene>
    <name evidence="2" type="ORF">EXE63_30245</name>
</gene>
<organism evidence="2 3">
    <name type="scientific">Mycolicibacterium frederiksbergense</name>
    <dbReference type="NCBI Taxonomy" id="117567"/>
    <lineage>
        <taxon>Bacteria</taxon>
        <taxon>Bacillati</taxon>
        <taxon>Actinomycetota</taxon>
        <taxon>Actinomycetes</taxon>
        <taxon>Mycobacteriales</taxon>
        <taxon>Mycobacteriaceae</taxon>
        <taxon>Mycolicibacterium</taxon>
    </lineage>
</organism>
<dbReference type="PANTHER" id="PTHR43646">
    <property type="entry name" value="GLYCOSYLTRANSFERASE"/>
    <property type="match status" value="1"/>
</dbReference>
<dbReference type="Proteomes" id="UP000501849">
    <property type="component" value="Chromosome"/>
</dbReference>
<accession>A0A6H0SC18</accession>
<dbReference type="PANTHER" id="PTHR43646:SF6">
    <property type="entry name" value="PRE-MYCOFACTOCIN GLYCOSYLTRANSFERASE"/>
    <property type="match status" value="1"/>
</dbReference>